<reference evidence="2 3" key="1">
    <citation type="journal article" date="2018" name="Evol. Lett.">
        <title>Horizontal gene cluster transfer increased hallucinogenic mushroom diversity.</title>
        <authorList>
            <person name="Reynolds H.T."/>
            <person name="Vijayakumar V."/>
            <person name="Gluck-Thaler E."/>
            <person name="Korotkin H.B."/>
            <person name="Matheny P.B."/>
            <person name="Slot J.C."/>
        </authorList>
    </citation>
    <scope>NUCLEOTIDE SEQUENCE [LARGE SCALE GENOMIC DNA]</scope>
    <source>
        <strain evidence="2 3">SRW20</strain>
    </source>
</reference>
<dbReference type="OrthoDB" id="3033952at2759"/>
<accession>A0A409YEX8</accession>
<dbReference type="Gene3D" id="3.60.130.30">
    <property type="match status" value="1"/>
</dbReference>
<keyword evidence="3" id="KW-1185">Reference proteome</keyword>
<comment type="caution">
    <text evidence="2">The sequence shown here is derived from an EMBL/GenBank/DDBJ whole genome shotgun (WGS) entry which is preliminary data.</text>
</comment>
<dbReference type="STRING" id="231916.A0A409YEX8"/>
<protein>
    <submittedName>
        <fullName evidence="2">Uncharacterized protein</fullName>
    </submittedName>
</protein>
<feature type="compositionally biased region" description="Polar residues" evidence="1">
    <location>
        <begin position="180"/>
        <end position="195"/>
    </location>
</feature>
<dbReference type="InParanoid" id="A0A409YEX8"/>
<dbReference type="AlphaFoldDB" id="A0A409YEX8"/>
<feature type="region of interest" description="Disordered" evidence="1">
    <location>
        <begin position="1"/>
        <end position="22"/>
    </location>
</feature>
<evidence type="ECO:0000256" key="1">
    <source>
        <dbReference type="SAM" id="MobiDB-lite"/>
    </source>
</evidence>
<dbReference type="Proteomes" id="UP000284706">
    <property type="component" value="Unassembled WGS sequence"/>
</dbReference>
<sequence>MPPPQKIVESPSPASIKPSGASQSSLLPFGRALINREEVPGGFGLLTKLLWVDEGRKLETTWARDKGRDNRSSYSLFTPAAASCFSPAPVAEPTVTWNHVHPDPIATKSAKFALDAIYTRVLGFDFGERVYDGLHHALTTSHSADAIGDIDLHGLERENSSSDSSLTPLTSEDEGRPFTLQATSTTSYPSNSSIPSDVDASPHSALPSLFSGSQSHSTLPAITDAVLPSRAAKRKAQKKAASRRNAKKKKIRDDGYHPAEGLATKHTEESSEVTTVFDAQNFGISAKGYIGNRGALKKKTKSSGTYYLDQLTGPNSQYKFDLVTGTSSGEKPILDANGLVMGVCIGAPRGDESWEDVHQRAADVIQNARPNLVFDPKEKTHRRGKFPAVNVGISHGGGQPYPKVLEHSSHNEKVLNGLLEEKAFARISGFTTGAFATWAPRLYQYENKYLDDLIAHDEELRRTNQHPRPEDKPLRRNFPNTPWAATAFNFGPQTICYKHIDFGNLAFGWCVITALGNYDYKKGGHLILWDLKLVIEFPPGTSIMIPSCAIAHSNTRIQPGETRFSFTQYSSGGIFRWVDNGYKTVDAYMSDLDAEEKERVLAQLAKQLEHGLSLYSTLDELRDRKAH</sequence>
<proteinExistence type="predicted"/>
<organism evidence="2 3">
    <name type="scientific">Gymnopilus dilepis</name>
    <dbReference type="NCBI Taxonomy" id="231916"/>
    <lineage>
        <taxon>Eukaryota</taxon>
        <taxon>Fungi</taxon>
        <taxon>Dikarya</taxon>
        <taxon>Basidiomycota</taxon>
        <taxon>Agaricomycotina</taxon>
        <taxon>Agaricomycetes</taxon>
        <taxon>Agaricomycetidae</taxon>
        <taxon>Agaricales</taxon>
        <taxon>Agaricineae</taxon>
        <taxon>Hymenogastraceae</taxon>
        <taxon>Gymnopilus</taxon>
    </lineage>
</organism>
<gene>
    <name evidence="2" type="ORF">CVT26_015140</name>
</gene>
<feature type="compositionally biased region" description="Low complexity" evidence="1">
    <location>
        <begin position="161"/>
        <end position="170"/>
    </location>
</feature>
<dbReference type="EMBL" id="NHYE01000932">
    <property type="protein sequence ID" value="PPR01535.1"/>
    <property type="molecule type" value="Genomic_DNA"/>
</dbReference>
<feature type="compositionally biased region" description="Basic residues" evidence="1">
    <location>
        <begin position="231"/>
        <end position="250"/>
    </location>
</feature>
<evidence type="ECO:0000313" key="3">
    <source>
        <dbReference type="Proteomes" id="UP000284706"/>
    </source>
</evidence>
<feature type="compositionally biased region" description="Polar residues" evidence="1">
    <location>
        <begin position="210"/>
        <end position="220"/>
    </location>
</feature>
<evidence type="ECO:0000313" key="2">
    <source>
        <dbReference type="EMBL" id="PPR01535.1"/>
    </source>
</evidence>
<feature type="compositionally biased region" description="Basic and acidic residues" evidence="1">
    <location>
        <begin position="251"/>
        <end position="269"/>
    </location>
</feature>
<name>A0A409YEX8_9AGAR</name>
<feature type="region of interest" description="Disordered" evidence="1">
    <location>
        <begin position="156"/>
        <end position="270"/>
    </location>
</feature>